<organism evidence="3 4">
    <name type="scientific">Candidatus Curtissbacteria bacterium RBG_13_35_7</name>
    <dbReference type="NCBI Taxonomy" id="1797705"/>
    <lineage>
        <taxon>Bacteria</taxon>
        <taxon>Candidatus Curtissiibacteriota</taxon>
    </lineage>
</organism>
<dbReference type="InterPro" id="IPR035965">
    <property type="entry name" value="PAS-like_dom_sf"/>
</dbReference>
<evidence type="ECO:0000313" key="3">
    <source>
        <dbReference type="EMBL" id="OGD86820.1"/>
    </source>
</evidence>
<comment type="caution">
    <text evidence="3">The sequence shown here is derived from an EMBL/GenBank/DDBJ whole genome shotgun (WGS) entry which is preliminary data.</text>
</comment>
<feature type="transmembrane region" description="Helical" evidence="1">
    <location>
        <begin position="6"/>
        <end position="24"/>
    </location>
</feature>
<feature type="transmembrane region" description="Helical" evidence="1">
    <location>
        <begin position="141"/>
        <end position="159"/>
    </location>
</feature>
<accession>A0A1F5G4L1</accession>
<name>A0A1F5G4L1_9BACT</name>
<keyword evidence="1" id="KW-0472">Membrane</keyword>
<feature type="transmembrane region" description="Helical" evidence="1">
    <location>
        <begin position="36"/>
        <end position="56"/>
    </location>
</feature>
<dbReference type="Gene3D" id="3.30.450.20">
    <property type="entry name" value="PAS domain"/>
    <property type="match status" value="1"/>
</dbReference>
<gene>
    <name evidence="3" type="ORF">A2164_02595</name>
</gene>
<dbReference type="InterPro" id="IPR000014">
    <property type="entry name" value="PAS"/>
</dbReference>
<reference evidence="3 4" key="1">
    <citation type="journal article" date="2016" name="Nat. Commun.">
        <title>Thousands of microbial genomes shed light on interconnected biogeochemical processes in an aquifer system.</title>
        <authorList>
            <person name="Anantharaman K."/>
            <person name="Brown C.T."/>
            <person name="Hug L.A."/>
            <person name="Sharon I."/>
            <person name="Castelle C.J."/>
            <person name="Probst A.J."/>
            <person name="Thomas B.C."/>
            <person name="Singh A."/>
            <person name="Wilkins M.J."/>
            <person name="Karaoz U."/>
            <person name="Brodie E.L."/>
            <person name="Williams K.H."/>
            <person name="Hubbard S.S."/>
            <person name="Banfield J.F."/>
        </authorList>
    </citation>
    <scope>NUCLEOTIDE SEQUENCE [LARGE SCALE GENOMIC DNA]</scope>
</reference>
<feature type="domain" description="PAS" evidence="2">
    <location>
        <begin position="181"/>
        <end position="249"/>
    </location>
</feature>
<dbReference type="CDD" id="cd00130">
    <property type="entry name" value="PAS"/>
    <property type="match status" value="1"/>
</dbReference>
<protein>
    <recommendedName>
        <fullName evidence="2">PAS domain-containing protein</fullName>
    </recommendedName>
</protein>
<evidence type="ECO:0000259" key="2">
    <source>
        <dbReference type="SMART" id="SM00091"/>
    </source>
</evidence>
<feature type="transmembrane region" description="Helical" evidence="1">
    <location>
        <begin position="62"/>
        <end position="83"/>
    </location>
</feature>
<sequence>MKVIPALISLIYFLILGFGSSYILQKEITLQNLMQIFFILIILAAVSSKVVLPKILQPLKTYATLLLLMPIILFIYILILSTGITQSPYLILTHFFAIGLAFLLAPQIAISFISATVFLILTNIFLDQSLAEFLSQSPFLNILYLISYIALIPFSYILAKEYKIKEEWARILEQQIATSKSQEEELLKNITEIIIVIDPQFNIVYLNQAATKFTKYGNEAIKQDFYKLFKFKDGEGRDLFPYSLPFLETIKSKAPQILENLQIQTKEKTFTKIDMKIIPAITQEKPLGLILIIQDRSHKDYTQKKVENITTAALGKFLDSLTRQKTVLHSIKQNNISLLQLNNLINQNLELSRFAQDFVYTLKLESGEIGALSDLLDLGEIIQDIMAEELIRAQDFNIMLYSKPQETEQEIVQPRSKSNIFRKHKIFPEVYITGNKSWIRNSVQRILELVYRTSYKNSIVTLNVKRIENMAKIEVVSPKNKLQAPQAYDLFEKFHGSLAMHPDLLTTSGLEGYIAKSLLERMGASIKISSENETNLIFEITFGIKEETLKPNPEIKLN</sequence>
<dbReference type="SUPFAM" id="SSF55785">
    <property type="entry name" value="PYP-like sensor domain (PAS domain)"/>
    <property type="match status" value="1"/>
</dbReference>
<dbReference type="Proteomes" id="UP000176317">
    <property type="component" value="Unassembled WGS sequence"/>
</dbReference>
<dbReference type="EMBL" id="MFAT01000015">
    <property type="protein sequence ID" value="OGD86820.1"/>
    <property type="molecule type" value="Genomic_DNA"/>
</dbReference>
<evidence type="ECO:0000313" key="4">
    <source>
        <dbReference type="Proteomes" id="UP000176317"/>
    </source>
</evidence>
<keyword evidence="1" id="KW-0812">Transmembrane</keyword>
<keyword evidence="1" id="KW-1133">Transmembrane helix</keyword>
<evidence type="ECO:0000256" key="1">
    <source>
        <dbReference type="SAM" id="Phobius"/>
    </source>
</evidence>
<dbReference type="SMART" id="SM00091">
    <property type="entry name" value="PAS"/>
    <property type="match status" value="1"/>
</dbReference>
<feature type="transmembrane region" description="Helical" evidence="1">
    <location>
        <begin position="95"/>
        <end position="121"/>
    </location>
</feature>
<proteinExistence type="predicted"/>
<dbReference type="AlphaFoldDB" id="A0A1F5G4L1"/>